<reference evidence="4" key="1">
    <citation type="journal article" date="2022" name="bioRxiv">
        <title>Discovery and biosynthetic assessment of Streptomyces ortus sp nov. isolated from a deep-sea sponge.</title>
        <authorList>
            <person name="Williams S.E."/>
        </authorList>
    </citation>
    <scope>NUCLEOTIDE SEQUENCE</scope>
    <source>
        <strain evidence="4">A15ISP2-DRY2</strain>
    </source>
</reference>
<sequence>MRIQRENDKGADSAGKRPASRPPTALHPLIALQQAAGNAAVTRAIQRARNEQRPEGQQNVPEGKNADGQRSVPEEKTADGRQSVPEEKDTDGPQSGTRGGTAGHEAEGTAPVQRRPSVRDAVGSPGRPLEPRVLQRAEQAYNMPFGHVRVHNGPLAQRSAEDLGALAYTTGSHIVLGGSRVSDEVMYEEVDHVRQQALGPVPGTDNGKGEKVSRPDDSFERSAGANGRKLARGSAPDLSLPGASLPALPRGAVQRSADGSVPVQRADRPGPVPTAEPPTVAEPSTVAEPPTVATLPAVVRLARLLVGGNQEIRNKEVRAVIHKRVRSGPRFTDEELRTIKAVESEDPKWLKTVGLCTHTEAETYLKAGKFHDWLEQPEGKRLFVATLRWEQETENHSAGRPPVEPSRSDYQLGRHMAMHAEDTPGPEKDRLAGERNEQIFQTFVDTMLPPGISDKVPDAAKHRERVARGTELLTKIFLILKEGLKVFNPEAGVHEDFKDDVAHALAYGGRVNIRIPQLADGQHGYELPQWLHITKEDRKFWEPRSTPEKPVYRRGFGTHHMDIGDNQKDGTRGRFVEKGEIGATLQNWLDPHSHLYGLPLALRGMGNKDFHGDTILPNESYGHAFMGYKPPSAKRDGALQVGIETAGPGGRTPDGYEHGLTSSEKNSNPVSQLGGHKDDKIGGKAPLESSQRHVDLREFGDWVQKLKDLEKDWKAGLDAAKTHEERAALYRDLIGKRSDSAS</sequence>
<feature type="region of interest" description="Disordered" evidence="1">
    <location>
        <begin position="194"/>
        <end position="286"/>
    </location>
</feature>
<feature type="compositionally biased region" description="Basic and acidic residues" evidence="1">
    <location>
        <begin position="1"/>
        <end position="15"/>
    </location>
</feature>
<protein>
    <submittedName>
        <fullName evidence="4">DUF4157 domain-containing protein</fullName>
    </submittedName>
</protein>
<feature type="region of interest" description="Disordered" evidence="1">
    <location>
        <begin position="551"/>
        <end position="570"/>
    </location>
</feature>
<evidence type="ECO:0000259" key="3">
    <source>
        <dbReference type="Pfam" id="PF15521"/>
    </source>
</evidence>
<dbReference type="RefSeq" id="WP_267027629.1">
    <property type="nucleotide sequence ID" value="NZ_JAIFZO010000002.1"/>
</dbReference>
<evidence type="ECO:0000313" key="5">
    <source>
        <dbReference type="Proteomes" id="UP001165590"/>
    </source>
</evidence>
<organism evidence="4 5">
    <name type="scientific">Streptomyces ortus</name>
    <dbReference type="NCBI Taxonomy" id="2867268"/>
    <lineage>
        <taxon>Bacteria</taxon>
        <taxon>Bacillati</taxon>
        <taxon>Actinomycetota</taxon>
        <taxon>Actinomycetes</taxon>
        <taxon>Kitasatosporales</taxon>
        <taxon>Streptomycetaceae</taxon>
        <taxon>Streptomyces</taxon>
    </lineage>
</organism>
<feature type="region of interest" description="Disordered" evidence="1">
    <location>
        <begin position="1"/>
        <end position="135"/>
    </location>
</feature>
<comment type="caution">
    <text evidence="4">The sequence shown here is derived from an EMBL/GenBank/DDBJ whole genome shotgun (WGS) entry which is preliminary data.</text>
</comment>
<feature type="domain" description="Novel toxin 11" evidence="3">
    <location>
        <begin position="608"/>
        <end position="730"/>
    </location>
</feature>
<dbReference type="Pfam" id="PF15521">
    <property type="entry name" value="Ntox11"/>
    <property type="match status" value="1"/>
</dbReference>
<proteinExistence type="predicted"/>
<feature type="compositionally biased region" description="Basic and acidic residues" evidence="1">
    <location>
        <begin position="207"/>
        <end position="220"/>
    </location>
</feature>
<dbReference type="Proteomes" id="UP001165590">
    <property type="component" value="Unassembled WGS sequence"/>
</dbReference>
<dbReference type="InterPro" id="IPR025295">
    <property type="entry name" value="eCIS_core_dom"/>
</dbReference>
<accession>A0ABT3V4E9</accession>
<evidence type="ECO:0000259" key="2">
    <source>
        <dbReference type="Pfam" id="PF13699"/>
    </source>
</evidence>
<dbReference type="Pfam" id="PF13699">
    <property type="entry name" value="eCIS_core"/>
    <property type="match status" value="1"/>
</dbReference>
<feature type="region of interest" description="Disordered" evidence="1">
    <location>
        <begin position="644"/>
        <end position="693"/>
    </location>
</feature>
<gene>
    <name evidence="4" type="ORF">K3769_19175</name>
</gene>
<feature type="domain" description="eCIS core" evidence="2">
    <location>
        <begin position="128"/>
        <end position="197"/>
    </location>
</feature>
<keyword evidence="5" id="KW-1185">Reference proteome</keyword>
<dbReference type="EMBL" id="JAIFZO010000002">
    <property type="protein sequence ID" value="MCX4234864.1"/>
    <property type="molecule type" value="Genomic_DNA"/>
</dbReference>
<evidence type="ECO:0000313" key="4">
    <source>
        <dbReference type="EMBL" id="MCX4234864.1"/>
    </source>
</evidence>
<name>A0ABT3V4E9_9ACTN</name>
<dbReference type="InterPro" id="IPR029121">
    <property type="entry name" value="Ntox11"/>
</dbReference>
<feature type="compositionally biased region" description="Polar residues" evidence="1">
    <location>
        <begin position="660"/>
        <end position="671"/>
    </location>
</feature>
<feature type="compositionally biased region" description="Low complexity" evidence="1">
    <location>
        <begin position="234"/>
        <end position="252"/>
    </location>
</feature>
<feature type="compositionally biased region" description="Basic and acidic residues" evidence="1">
    <location>
        <begin position="559"/>
        <end position="570"/>
    </location>
</feature>
<evidence type="ECO:0000256" key="1">
    <source>
        <dbReference type="SAM" id="MobiDB-lite"/>
    </source>
</evidence>
<feature type="compositionally biased region" description="Basic and acidic residues" evidence="1">
    <location>
        <begin position="64"/>
        <end position="91"/>
    </location>
</feature>